<proteinExistence type="predicted"/>
<dbReference type="GeneID" id="10289275"/>
<dbReference type="Gene3D" id="3.90.105.10">
    <property type="entry name" value="Molybdopterin biosynthesis moea protein, domain 2"/>
    <property type="match status" value="1"/>
</dbReference>
<dbReference type="InterPro" id="IPR036135">
    <property type="entry name" value="MoeA_linker/N_sf"/>
</dbReference>
<dbReference type="InterPro" id="IPR038987">
    <property type="entry name" value="MoeA-like"/>
</dbReference>
<dbReference type="SUPFAM" id="SSF63882">
    <property type="entry name" value="MoeA N-terminal region -like"/>
    <property type="match status" value="1"/>
</dbReference>
<dbReference type="GO" id="GO:0005737">
    <property type="term" value="C:cytoplasm"/>
    <property type="evidence" value="ECO:0007669"/>
    <property type="project" value="TreeGrafter"/>
</dbReference>
<dbReference type="GO" id="GO:0061599">
    <property type="term" value="F:molybdopterin molybdotransferase activity"/>
    <property type="evidence" value="ECO:0007669"/>
    <property type="project" value="TreeGrafter"/>
</dbReference>
<dbReference type="Proteomes" id="UP000007485">
    <property type="component" value="Chromosome"/>
</dbReference>
<dbReference type="Pfam" id="PF03453">
    <property type="entry name" value="MoeA_N"/>
    <property type="match status" value="1"/>
</dbReference>
<protein>
    <submittedName>
        <fullName evidence="3">MoeA domain protein domain I and II</fullName>
    </submittedName>
</protein>
<dbReference type="InterPro" id="IPR036425">
    <property type="entry name" value="MoaB/Mog-like_dom_sf"/>
</dbReference>
<keyword evidence="4" id="KW-1185">Reference proteome</keyword>
<accession>F0QU41</accession>
<dbReference type="Pfam" id="PF00994">
    <property type="entry name" value="MoCF_biosynth"/>
    <property type="match status" value="1"/>
</dbReference>
<dbReference type="PANTHER" id="PTHR10192">
    <property type="entry name" value="MOLYBDOPTERIN BIOSYNTHESIS PROTEIN"/>
    <property type="match status" value="1"/>
</dbReference>
<dbReference type="SUPFAM" id="SSF53218">
    <property type="entry name" value="Molybdenum cofactor biosynthesis proteins"/>
    <property type="match status" value="1"/>
</dbReference>
<dbReference type="RefSeq" id="WP_013604989.1">
    <property type="nucleotide sequence ID" value="NC_015151.1"/>
</dbReference>
<gene>
    <name evidence="3" type="ordered locus">VMUT_1623</name>
</gene>
<sequence length="422" mass="46308">MKPHEYKFVIPHELEELTNAVNTLSTVNEEPVPVWDSMGRVLSRDIIVPIDIPPRPKVAYDGYAVRSQDITKVPTKLRFVGSVSIGEVPSIKVGPMETTYVTTGAYLPDGTDAVVPEEFVDVVGNNEVIINKAVKPWENVDPAGSFARKGEVALREGTVIMPWDIPALLELGIGEVWVRRKVRIYVIATGSELVEAREPGDVINAIVNGKVIESTASMIKDYVNMYVPYAEVIGKTIVPDNPDAIRSAILHGLDQADIVITTGGTGPSGIDYVYEVTQSLKPRAYIRGLRMRPGKPTGLAVLSNNKVIINLSGHPISTLNALTVVVNDVIKRMAGVKIGMPEPRVTAKLAKGSLGDEEIARQYRVRVRRVGNEYLIGNIPRQGSSLTHTLLMINGLVFTRRGQIIREGDYVEVLLLREPPRE</sequence>
<dbReference type="eggNOG" id="arCOG00216">
    <property type="taxonomic scope" value="Archaea"/>
</dbReference>
<dbReference type="GO" id="GO:0006777">
    <property type="term" value="P:Mo-molybdopterin cofactor biosynthetic process"/>
    <property type="evidence" value="ECO:0007669"/>
    <property type="project" value="UniProtKB-KW"/>
</dbReference>
<evidence type="ECO:0000313" key="3">
    <source>
        <dbReference type="EMBL" id="ADY01827.1"/>
    </source>
</evidence>
<dbReference type="CDD" id="cd00887">
    <property type="entry name" value="MoeA"/>
    <property type="match status" value="1"/>
</dbReference>
<name>F0QU41_VULM7</name>
<dbReference type="Gene3D" id="2.170.190.11">
    <property type="entry name" value="Molybdopterin biosynthesis moea protein, domain 3"/>
    <property type="match status" value="1"/>
</dbReference>
<dbReference type="InterPro" id="IPR001453">
    <property type="entry name" value="MoaB/Mog_dom"/>
</dbReference>
<evidence type="ECO:0000259" key="2">
    <source>
        <dbReference type="SMART" id="SM00852"/>
    </source>
</evidence>
<dbReference type="AlphaFoldDB" id="F0QU41"/>
<feature type="domain" description="MoaB/Mog" evidence="2">
    <location>
        <begin position="185"/>
        <end position="332"/>
    </location>
</feature>
<dbReference type="InterPro" id="IPR008284">
    <property type="entry name" value="MoCF_biosynth_CS"/>
</dbReference>
<evidence type="ECO:0000256" key="1">
    <source>
        <dbReference type="ARBA" id="ARBA00023150"/>
    </source>
</evidence>
<dbReference type="OrthoDB" id="31371at2157"/>
<dbReference type="SMART" id="SM00852">
    <property type="entry name" value="MoCF_biosynth"/>
    <property type="match status" value="1"/>
</dbReference>
<reference evidence="3 4" key="1">
    <citation type="journal article" date="2011" name="J. Bacteriol.">
        <title>Complete genome sequence of 'Vulcanisaeta moutnovskia' strain 768-28, a novel member of the hyperthermophilic crenarchaeal genus vulcanisaeta.</title>
        <authorList>
            <person name="Gumerov V.M."/>
            <person name="Mardanov A.V."/>
            <person name="Beletsky A.V."/>
            <person name="Prokofeva M.I."/>
            <person name="Bonch-Osmolovskaya E.A."/>
            <person name="Ravin N.V."/>
            <person name="Skryabin K.G."/>
        </authorList>
    </citation>
    <scope>NUCLEOTIDE SEQUENCE [LARGE SCALE GENOMIC DNA]</scope>
    <source>
        <strain evidence="3 4">768-28</strain>
    </source>
</reference>
<dbReference type="STRING" id="985053.VMUT_1623"/>
<dbReference type="PANTHER" id="PTHR10192:SF19">
    <property type="entry name" value="MOLYBDOPTERIN BIOSYNTHESIS PROTEIN MJ0666-RELATED"/>
    <property type="match status" value="1"/>
</dbReference>
<keyword evidence="1" id="KW-0501">Molybdenum cofactor biosynthesis</keyword>
<dbReference type="Gene3D" id="2.40.340.10">
    <property type="entry name" value="MoeA, C-terminal, domain IV"/>
    <property type="match status" value="1"/>
</dbReference>
<dbReference type="InterPro" id="IPR036688">
    <property type="entry name" value="MoeA_C_domain_IV_sf"/>
</dbReference>
<dbReference type="PROSITE" id="PS01078">
    <property type="entry name" value="MOCF_BIOSYNTHESIS_1"/>
    <property type="match status" value="1"/>
</dbReference>
<dbReference type="Gene3D" id="3.40.980.10">
    <property type="entry name" value="MoaB/Mog-like domain"/>
    <property type="match status" value="1"/>
</dbReference>
<evidence type="ECO:0000313" key="4">
    <source>
        <dbReference type="Proteomes" id="UP000007485"/>
    </source>
</evidence>
<organism evidence="3 4">
    <name type="scientific">Vulcanisaeta moutnovskia (strain 768-28)</name>
    <dbReference type="NCBI Taxonomy" id="985053"/>
    <lineage>
        <taxon>Archaea</taxon>
        <taxon>Thermoproteota</taxon>
        <taxon>Thermoprotei</taxon>
        <taxon>Thermoproteales</taxon>
        <taxon>Thermoproteaceae</taxon>
        <taxon>Vulcanisaeta</taxon>
    </lineage>
</organism>
<dbReference type="KEGG" id="vmo:VMUT_1623"/>
<dbReference type="HOGENOM" id="CLU_010186_7_2_2"/>
<dbReference type="EMBL" id="CP002529">
    <property type="protein sequence ID" value="ADY01827.1"/>
    <property type="molecule type" value="Genomic_DNA"/>
</dbReference>
<dbReference type="InterPro" id="IPR005110">
    <property type="entry name" value="MoeA_linker/N"/>
</dbReference>